<proteinExistence type="predicted"/>
<accession>A0A9K3KX46</accession>
<evidence type="ECO:0008006" key="3">
    <source>
        <dbReference type="Google" id="ProtNLM"/>
    </source>
</evidence>
<dbReference type="Proteomes" id="UP000693970">
    <property type="component" value="Unassembled WGS sequence"/>
</dbReference>
<evidence type="ECO:0000313" key="1">
    <source>
        <dbReference type="EMBL" id="KAG7350821.1"/>
    </source>
</evidence>
<sequence length="422" mass="48998">MGRSRLLSSSTGANHLVVLLVILTCWGFHRLRTPYTAILLDSDDKRYIDEKIFAPIEKRIYNDANGTARLDHPSPVTSSLRHSNFSFDFPVCLVHIGKAAGSSLSCGLGLMYADCEGMPRDPPLPNTFYFHLKKDTCRQVGSPKAKLNSVPVSTYLVPIRNPLTRIQSWFQFEKDIIPVRRNKREENHFKWKRGMLFVECYDDFVDLVLEGLTPQWWNATISAEQPVNMTCPERAWAAVLGVREFSYHEWYNYEYYWTALQSHHSRLFDNTNNSHHGTFRNPSLVVLRTEHLSEDWSTISKEELFRPVNQGSRKEFQSTKNSTVFSRRTATEKVLGRERSSQFWRNLCHAMCPEIQVYKQILNHGSNLDTEQMETSLQELRELCPDESDSTRHCTGIPQFPQMHVPRRQYKTEVKKRLFSVA</sequence>
<evidence type="ECO:0000313" key="2">
    <source>
        <dbReference type="Proteomes" id="UP000693970"/>
    </source>
</evidence>
<keyword evidence="2" id="KW-1185">Reference proteome</keyword>
<organism evidence="1 2">
    <name type="scientific">Nitzschia inconspicua</name>
    <dbReference type="NCBI Taxonomy" id="303405"/>
    <lineage>
        <taxon>Eukaryota</taxon>
        <taxon>Sar</taxon>
        <taxon>Stramenopiles</taxon>
        <taxon>Ochrophyta</taxon>
        <taxon>Bacillariophyta</taxon>
        <taxon>Bacillariophyceae</taxon>
        <taxon>Bacillariophycidae</taxon>
        <taxon>Bacillariales</taxon>
        <taxon>Bacillariaceae</taxon>
        <taxon>Nitzschia</taxon>
    </lineage>
</organism>
<name>A0A9K3KX46_9STRA</name>
<reference evidence="1" key="1">
    <citation type="journal article" date="2021" name="Sci. Rep.">
        <title>Diploid genomic architecture of Nitzschia inconspicua, an elite biomass production diatom.</title>
        <authorList>
            <person name="Oliver A."/>
            <person name="Podell S."/>
            <person name="Pinowska A."/>
            <person name="Traller J.C."/>
            <person name="Smith S.R."/>
            <person name="McClure R."/>
            <person name="Beliaev A."/>
            <person name="Bohutskyi P."/>
            <person name="Hill E.A."/>
            <person name="Rabines A."/>
            <person name="Zheng H."/>
            <person name="Allen L.Z."/>
            <person name="Kuo A."/>
            <person name="Grigoriev I.V."/>
            <person name="Allen A.E."/>
            <person name="Hazlebeck D."/>
            <person name="Allen E.E."/>
        </authorList>
    </citation>
    <scope>NUCLEOTIDE SEQUENCE</scope>
    <source>
        <strain evidence="1">Hildebrandi</strain>
    </source>
</reference>
<protein>
    <recommendedName>
        <fullName evidence="3">Sulfotransferase</fullName>
    </recommendedName>
</protein>
<reference evidence="1" key="2">
    <citation type="submission" date="2021-04" db="EMBL/GenBank/DDBJ databases">
        <authorList>
            <person name="Podell S."/>
        </authorList>
    </citation>
    <scope>NUCLEOTIDE SEQUENCE</scope>
    <source>
        <strain evidence="1">Hildebrandi</strain>
    </source>
</reference>
<dbReference type="AlphaFoldDB" id="A0A9K3KX46"/>
<dbReference type="EMBL" id="JAGRRH010000018">
    <property type="protein sequence ID" value="KAG7350821.1"/>
    <property type="molecule type" value="Genomic_DNA"/>
</dbReference>
<dbReference type="OrthoDB" id="42643at2759"/>
<gene>
    <name evidence="1" type="ORF">IV203_010181</name>
</gene>
<comment type="caution">
    <text evidence="1">The sequence shown here is derived from an EMBL/GenBank/DDBJ whole genome shotgun (WGS) entry which is preliminary data.</text>
</comment>